<dbReference type="InterPro" id="IPR046956">
    <property type="entry name" value="RLP23-like"/>
</dbReference>
<evidence type="ECO:0000256" key="4">
    <source>
        <dbReference type="ARBA" id="ARBA00022614"/>
    </source>
</evidence>
<dbReference type="Pfam" id="PF13516">
    <property type="entry name" value="LRR_6"/>
    <property type="match status" value="1"/>
</dbReference>
<evidence type="ECO:0000256" key="1">
    <source>
        <dbReference type="ARBA" id="ARBA00004251"/>
    </source>
</evidence>
<evidence type="ECO:0000259" key="12">
    <source>
        <dbReference type="Pfam" id="PF08263"/>
    </source>
</evidence>
<comment type="similarity">
    <text evidence="2">Belongs to the RLP family.</text>
</comment>
<dbReference type="FunFam" id="3.80.10.10:FF:000649">
    <property type="entry name" value="Leucine Rich Repeat family protein"/>
    <property type="match status" value="1"/>
</dbReference>
<keyword evidence="7" id="KW-0677">Repeat</keyword>
<dbReference type="OrthoDB" id="1907415at2759"/>
<keyword evidence="6 11" id="KW-0732">Signal</keyword>
<dbReference type="Proteomes" id="UP000012960">
    <property type="component" value="Unplaced"/>
</dbReference>
<dbReference type="InterPro" id="IPR003591">
    <property type="entry name" value="Leu-rich_rpt_typical-subtyp"/>
</dbReference>
<evidence type="ECO:0000256" key="11">
    <source>
        <dbReference type="SAM" id="SignalP"/>
    </source>
</evidence>
<keyword evidence="3" id="KW-1003">Cell membrane</keyword>
<organism evidence="13 14">
    <name type="scientific">Musa acuminata subsp. malaccensis</name>
    <name type="common">Wild banana</name>
    <name type="synonym">Musa malaccensis</name>
    <dbReference type="NCBI Taxonomy" id="214687"/>
    <lineage>
        <taxon>Eukaryota</taxon>
        <taxon>Viridiplantae</taxon>
        <taxon>Streptophyta</taxon>
        <taxon>Embryophyta</taxon>
        <taxon>Tracheophyta</taxon>
        <taxon>Spermatophyta</taxon>
        <taxon>Magnoliopsida</taxon>
        <taxon>Liliopsida</taxon>
        <taxon>Zingiberales</taxon>
        <taxon>Musaceae</taxon>
        <taxon>Musa</taxon>
    </lineage>
</organism>
<evidence type="ECO:0000256" key="8">
    <source>
        <dbReference type="ARBA" id="ARBA00022989"/>
    </source>
</evidence>
<dbReference type="GO" id="GO:0005886">
    <property type="term" value="C:plasma membrane"/>
    <property type="evidence" value="ECO:0007669"/>
    <property type="project" value="UniProtKB-SubCell"/>
</dbReference>
<keyword evidence="10" id="KW-0325">Glycoprotein</keyword>
<dbReference type="SMART" id="SM00369">
    <property type="entry name" value="LRR_TYP"/>
    <property type="match status" value="7"/>
</dbReference>
<keyword evidence="5" id="KW-0812">Transmembrane</keyword>
<sequence length="377" mass="42140">MGFPLRLLSSLLLCLLALLLHRATVTSGCFSMEREALLDFKAGIHDTYNRLSSWVGQDCCAWEGVICRATTGHVVKLDLRNTFDRALRGERMNSSLLALSHLKHLDLSFNDFNGIRMPEFIGSFKKLRYLNLSSTNFMGGIPARLGNLSSLYVLDLSDALHFTSHVDNLDWLSHLTSLKHLDLSWLKLTDLPDWFSSVNMLHSLQVLSMSFVGLDTIPASVVHVNFTSSLTVLDLSYNHFKSTLPKWLWNITSLTHLDLHESGFHGVIPDAIGDLGSLTFLDLGFNQLEGIVPKSMVDLRRLKELRMPGNQLTGNLSGWLEQMTNLIILDLSYNLFNGSMTSSSVGKLSNLTELYLGGNSLEGVISEVHFENLTRLQ</sequence>
<feature type="signal peptide" evidence="11">
    <location>
        <begin position="1"/>
        <end position="28"/>
    </location>
</feature>
<dbReference type="PANTHER" id="PTHR48063">
    <property type="entry name" value="LRR RECEPTOR-LIKE KINASE"/>
    <property type="match status" value="1"/>
</dbReference>
<dbReference type="Pfam" id="PF08263">
    <property type="entry name" value="LRRNT_2"/>
    <property type="match status" value="1"/>
</dbReference>
<proteinExistence type="inferred from homology"/>
<dbReference type="Gramene" id="Ma10_t00420.1">
    <property type="protein sequence ID" value="Ma10_p00420.1"/>
    <property type="gene ID" value="Ma10_g00420"/>
</dbReference>
<feature type="domain" description="Leucine-rich repeat-containing N-terminal plant-type" evidence="12">
    <location>
        <begin position="32"/>
        <end position="67"/>
    </location>
</feature>
<evidence type="ECO:0000256" key="6">
    <source>
        <dbReference type="ARBA" id="ARBA00022729"/>
    </source>
</evidence>
<evidence type="ECO:0000256" key="3">
    <source>
        <dbReference type="ARBA" id="ARBA00022475"/>
    </source>
</evidence>
<dbReference type="AlphaFoldDB" id="A0A804KR18"/>
<evidence type="ECO:0000256" key="9">
    <source>
        <dbReference type="ARBA" id="ARBA00023136"/>
    </source>
</evidence>
<accession>A0A804KR18</accession>
<dbReference type="InterPro" id="IPR001611">
    <property type="entry name" value="Leu-rich_rpt"/>
</dbReference>
<evidence type="ECO:0000313" key="13">
    <source>
        <dbReference type="EnsemblPlants" id="Ma10_p00420.1"/>
    </source>
</evidence>
<dbReference type="Gene3D" id="3.80.10.10">
    <property type="entry name" value="Ribonuclease Inhibitor"/>
    <property type="match status" value="3"/>
</dbReference>
<dbReference type="EnsemblPlants" id="Ma10_t00420.1">
    <property type="protein sequence ID" value="Ma10_p00420.1"/>
    <property type="gene ID" value="Ma10_g00420"/>
</dbReference>
<keyword evidence="8" id="KW-1133">Transmembrane helix</keyword>
<keyword evidence="4" id="KW-0433">Leucine-rich repeat</keyword>
<name>A0A804KR18_MUSAM</name>
<keyword evidence="14" id="KW-1185">Reference proteome</keyword>
<evidence type="ECO:0000256" key="10">
    <source>
        <dbReference type="ARBA" id="ARBA00023180"/>
    </source>
</evidence>
<dbReference type="InterPro" id="IPR013210">
    <property type="entry name" value="LRR_N_plant-typ"/>
</dbReference>
<protein>
    <recommendedName>
        <fullName evidence="12">Leucine-rich repeat-containing N-terminal plant-type domain-containing protein</fullName>
    </recommendedName>
</protein>
<dbReference type="Pfam" id="PF13855">
    <property type="entry name" value="LRR_8"/>
    <property type="match status" value="1"/>
</dbReference>
<evidence type="ECO:0000313" key="14">
    <source>
        <dbReference type="Proteomes" id="UP000012960"/>
    </source>
</evidence>
<evidence type="ECO:0000256" key="5">
    <source>
        <dbReference type="ARBA" id="ARBA00022692"/>
    </source>
</evidence>
<dbReference type="InterPro" id="IPR032675">
    <property type="entry name" value="LRR_dom_sf"/>
</dbReference>
<dbReference type="InParanoid" id="A0A804KR18"/>
<feature type="chain" id="PRO_5032518134" description="Leucine-rich repeat-containing N-terminal plant-type domain-containing protein" evidence="11">
    <location>
        <begin position="29"/>
        <end position="377"/>
    </location>
</feature>
<reference evidence="13" key="1">
    <citation type="submission" date="2021-05" db="UniProtKB">
        <authorList>
            <consortium name="EnsemblPlants"/>
        </authorList>
    </citation>
    <scope>IDENTIFICATION</scope>
    <source>
        <strain evidence="13">subsp. malaccensis</strain>
    </source>
</reference>
<dbReference type="PANTHER" id="PTHR48063:SF90">
    <property type="entry name" value="OS11G0565920 PROTEIN"/>
    <property type="match status" value="1"/>
</dbReference>
<dbReference type="SUPFAM" id="SSF52058">
    <property type="entry name" value="L domain-like"/>
    <property type="match status" value="1"/>
</dbReference>
<evidence type="ECO:0000256" key="7">
    <source>
        <dbReference type="ARBA" id="ARBA00022737"/>
    </source>
</evidence>
<keyword evidence="9" id="KW-0472">Membrane</keyword>
<comment type="subcellular location">
    <subcellularLocation>
        <location evidence="1">Cell membrane</location>
        <topology evidence="1">Single-pass type I membrane protein</topology>
    </subcellularLocation>
</comment>
<evidence type="ECO:0000256" key="2">
    <source>
        <dbReference type="ARBA" id="ARBA00009592"/>
    </source>
</evidence>
<dbReference type="Pfam" id="PF00560">
    <property type="entry name" value="LRR_1"/>
    <property type="match status" value="3"/>
</dbReference>
<dbReference type="OMA" id="EWIGDMS"/>